<evidence type="ECO:0000313" key="2">
    <source>
        <dbReference type="EMBL" id="CAE7182349.1"/>
    </source>
</evidence>
<gene>
    <name evidence="2" type="ORF">SNEC2469_LOCUS746</name>
</gene>
<proteinExistence type="predicted"/>
<organism evidence="2 3">
    <name type="scientific">Symbiodinium necroappetens</name>
    <dbReference type="NCBI Taxonomy" id="1628268"/>
    <lineage>
        <taxon>Eukaryota</taxon>
        <taxon>Sar</taxon>
        <taxon>Alveolata</taxon>
        <taxon>Dinophyceae</taxon>
        <taxon>Suessiales</taxon>
        <taxon>Symbiodiniaceae</taxon>
        <taxon>Symbiodinium</taxon>
    </lineage>
</organism>
<protein>
    <submittedName>
        <fullName evidence="2">Uncharacterized protein</fullName>
    </submittedName>
</protein>
<dbReference type="EMBL" id="CAJNJA010004967">
    <property type="protein sequence ID" value="CAE7182349.1"/>
    <property type="molecule type" value="Genomic_DNA"/>
</dbReference>
<keyword evidence="1" id="KW-0732">Signal</keyword>
<sequence length="214" mass="22738">MTLSWTLGCSLLAMAAATSLRVRSLYSATDCSGTPYEEQKFVQNTCMQWGSDYVTYTCNSTTAVSNWYTDAACTTYRDNFPITYADVGVCADGVKSTCGDGTFAVVAQYSDSACTTKTMDRNMLVECWASGTATTPASQKTSFGDILTHSTYTSSDCTGTAATTTEMGSCGNCTSVPGVGYVMWACTASTSLASPMKLHLLTGMIGFVFLVLNF</sequence>
<evidence type="ECO:0000313" key="3">
    <source>
        <dbReference type="Proteomes" id="UP000601435"/>
    </source>
</evidence>
<dbReference type="Proteomes" id="UP000601435">
    <property type="component" value="Unassembled WGS sequence"/>
</dbReference>
<accession>A0A812J0N4</accession>
<feature type="chain" id="PRO_5032383309" evidence="1">
    <location>
        <begin position="18"/>
        <end position="214"/>
    </location>
</feature>
<dbReference type="OrthoDB" id="10272182at2759"/>
<reference evidence="2" key="1">
    <citation type="submission" date="2021-02" db="EMBL/GenBank/DDBJ databases">
        <authorList>
            <person name="Dougan E. K."/>
            <person name="Rhodes N."/>
            <person name="Thang M."/>
            <person name="Chan C."/>
        </authorList>
    </citation>
    <scope>NUCLEOTIDE SEQUENCE</scope>
</reference>
<feature type="signal peptide" evidence="1">
    <location>
        <begin position="1"/>
        <end position="17"/>
    </location>
</feature>
<keyword evidence="3" id="KW-1185">Reference proteome</keyword>
<dbReference type="AlphaFoldDB" id="A0A812J0N4"/>
<name>A0A812J0N4_9DINO</name>
<evidence type="ECO:0000256" key="1">
    <source>
        <dbReference type="SAM" id="SignalP"/>
    </source>
</evidence>
<comment type="caution">
    <text evidence="2">The sequence shown here is derived from an EMBL/GenBank/DDBJ whole genome shotgun (WGS) entry which is preliminary data.</text>
</comment>